<dbReference type="OrthoDB" id="15954at2759"/>
<comment type="caution">
    <text evidence="13">The sequence shown here is derived from an EMBL/GenBank/DDBJ whole genome shotgun (WGS) entry which is preliminary data.</text>
</comment>
<evidence type="ECO:0000256" key="1">
    <source>
        <dbReference type="ARBA" id="ARBA00005594"/>
    </source>
</evidence>
<dbReference type="PRINTS" id="PR00985">
    <property type="entry name" value="TRNASYNTHLEU"/>
</dbReference>
<dbReference type="GO" id="GO:0005739">
    <property type="term" value="C:mitochondrion"/>
    <property type="evidence" value="ECO:0007669"/>
    <property type="project" value="TreeGrafter"/>
</dbReference>
<evidence type="ECO:0000313" key="13">
    <source>
        <dbReference type="EMBL" id="CAI5439488.1"/>
    </source>
</evidence>
<keyword evidence="7 10" id="KW-0030">Aminoacyl-tRNA synthetase</keyword>
<dbReference type="Gene3D" id="1.10.730.10">
    <property type="entry name" value="Isoleucyl-tRNA Synthetase, Domain 1"/>
    <property type="match status" value="1"/>
</dbReference>
<dbReference type="InterPro" id="IPR014729">
    <property type="entry name" value="Rossmann-like_a/b/a_fold"/>
</dbReference>
<comment type="catalytic activity">
    <reaction evidence="9">
        <text>tRNA(Leu) + L-leucine + ATP = L-leucyl-tRNA(Leu) + AMP + diphosphate</text>
        <dbReference type="Rhea" id="RHEA:11688"/>
        <dbReference type="Rhea" id="RHEA-COMP:9613"/>
        <dbReference type="Rhea" id="RHEA-COMP:9622"/>
        <dbReference type="ChEBI" id="CHEBI:30616"/>
        <dbReference type="ChEBI" id="CHEBI:33019"/>
        <dbReference type="ChEBI" id="CHEBI:57427"/>
        <dbReference type="ChEBI" id="CHEBI:78442"/>
        <dbReference type="ChEBI" id="CHEBI:78494"/>
        <dbReference type="ChEBI" id="CHEBI:456215"/>
        <dbReference type="EC" id="6.1.1.4"/>
    </reaction>
</comment>
<dbReference type="EC" id="6.1.1.4" evidence="2"/>
<dbReference type="Proteomes" id="UP001152747">
    <property type="component" value="Unassembled WGS sequence"/>
</dbReference>
<dbReference type="SUPFAM" id="SSF52374">
    <property type="entry name" value="Nucleotidylyl transferase"/>
    <property type="match status" value="1"/>
</dbReference>
<dbReference type="InterPro" id="IPR002300">
    <property type="entry name" value="aa-tRNA-synth_Ia"/>
</dbReference>
<dbReference type="Gene3D" id="3.40.50.620">
    <property type="entry name" value="HUPs"/>
    <property type="match status" value="2"/>
</dbReference>
<feature type="domain" description="Methionyl/Leucyl tRNA synthetase" evidence="12">
    <location>
        <begin position="56"/>
        <end position="194"/>
    </location>
</feature>
<evidence type="ECO:0000256" key="3">
    <source>
        <dbReference type="ARBA" id="ARBA00022598"/>
    </source>
</evidence>
<dbReference type="GO" id="GO:0032543">
    <property type="term" value="P:mitochondrial translation"/>
    <property type="evidence" value="ECO:0007669"/>
    <property type="project" value="TreeGrafter"/>
</dbReference>
<protein>
    <recommendedName>
        <fullName evidence="2">leucine--tRNA ligase</fullName>
        <ecNumber evidence="2">6.1.1.4</ecNumber>
    </recommendedName>
    <alternativeName>
        <fullName evidence="8">Leucyl-tRNA synthetase</fullName>
    </alternativeName>
</protein>
<evidence type="ECO:0000256" key="8">
    <source>
        <dbReference type="ARBA" id="ARBA00030520"/>
    </source>
</evidence>
<proteinExistence type="inferred from homology"/>
<keyword evidence="4 10" id="KW-0547">Nucleotide-binding</keyword>
<dbReference type="InterPro" id="IPR015413">
    <property type="entry name" value="Methionyl/Leucyl_tRNA_Synth"/>
</dbReference>
<reference evidence="13" key="1">
    <citation type="submission" date="2022-11" db="EMBL/GenBank/DDBJ databases">
        <authorList>
            <person name="Kikuchi T."/>
        </authorList>
    </citation>
    <scope>NUCLEOTIDE SEQUENCE</scope>
    <source>
        <strain evidence="13">PS1010</strain>
    </source>
</reference>
<dbReference type="AlphaFoldDB" id="A0A9P1I6N6"/>
<dbReference type="EMBL" id="CANHGI010000001">
    <property type="protein sequence ID" value="CAI5439488.1"/>
    <property type="molecule type" value="Genomic_DNA"/>
</dbReference>
<dbReference type="Pfam" id="PF00133">
    <property type="entry name" value="tRNA-synt_1"/>
    <property type="match status" value="1"/>
</dbReference>
<dbReference type="InterPro" id="IPR009080">
    <property type="entry name" value="tRNAsynth_Ia_anticodon-bd"/>
</dbReference>
<evidence type="ECO:0000256" key="7">
    <source>
        <dbReference type="ARBA" id="ARBA00023146"/>
    </source>
</evidence>
<keyword evidence="3 10" id="KW-0436">Ligase</keyword>
<dbReference type="SUPFAM" id="SSF47323">
    <property type="entry name" value="Anticodon-binding domain of a subclass of class I aminoacyl-tRNA synthetases"/>
    <property type="match status" value="1"/>
</dbReference>
<evidence type="ECO:0000256" key="5">
    <source>
        <dbReference type="ARBA" id="ARBA00022840"/>
    </source>
</evidence>
<feature type="domain" description="Aminoacyl-tRNA synthetase class Ia" evidence="11">
    <location>
        <begin position="387"/>
        <end position="522"/>
    </location>
</feature>
<dbReference type="Pfam" id="PF09334">
    <property type="entry name" value="tRNA-synt_1g"/>
    <property type="match status" value="1"/>
</dbReference>
<dbReference type="InterPro" id="IPR001412">
    <property type="entry name" value="aa-tRNA-synth_I_CS"/>
</dbReference>
<evidence type="ECO:0000259" key="12">
    <source>
        <dbReference type="Pfam" id="PF09334"/>
    </source>
</evidence>
<organism evidence="13 14">
    <name type="scientific">Caenorhabditis angaria</name>
    <dbReference type="NCBI Taxonomy" id="860376"/>
    <lineage>
        <taxon>Eukaryota</taxon>
        <taxon>Metazoa</taxon>
        <taxon>Ecdysozoa</taxon>
        <taxon>Nematoda</taxon>
        <taxon>Chromadorea</taxon>
        <taxon>Rhabditida</taxon>
        <taxon>Rhabditina</taxon>
        <taxon>Rhabditomorpha</taxon>
        <taxon>Rhabditoidea</taxon>
        <taxon>Rhabditidae</taxon>
        <taxon>Peloderinae</taxon>
        <taxon>Caenorhabditis</taxon>
    </lineage>
</organism>
<gene>
    <name evidence="13" type="ORF">CAMP_LOCUS2125</name>
</gene>
<sequence>MYFRRFLGTALRWPIRDVRVSEKTKELEQFWAKPLSQDFLSKKQQIGSKNEKQKKYILSMFPYPSGRLHIGHMRVYTISDATARYYRLNGFEVIHPIGWDSFGLPAENAARNQGVDSREWTLKNIETMREQLQKTQIQFDWDREISTCEPEFFRWTQWIFCKLYEKGLVKRVTAEVNWDPVDKTVLAAEQIDSEGKSWRSGAVAEKMKLRQWMIETPKYAKKLQEGLRKLAPQWGEVADIQANWIGKCDVWRFLFPLRDQENGKVLDEKIDIRIKDIFQISNAEFLIVNKNHSLVADKNFETPYISPIQVLNGVTGRYMPIIVVDENYKNEIEMFKDSRIGDFEKDKDLCEKFSIKPSGRVLKLNKNDIVELAAFGGYGGYETSRTLSDWVVSRQRAWGTPIPMIMREDGSAIAVEEKKLPVLGSQRGQTTDAGIFDTDTLDTFFDSAWYYLRYLDPKNGNELISPAAAQKMPVDVYVGGIEHAAVHMFFARFIAYFLNDLKILPENEPFIDLIPQGIVRGKTFIEKSTGKYLRAEEINENEMDQVETIYEKMSKSKNNGVDLAAILESDGVDMTRLRLLEAAAPRAPINWGESDLKGIKKLLDRIATITSEMVANQGKPFKSDKKIEEEIKEAYNFFVRNIGMCLEVLHLHNTALMRIQGFTNALKKIDAIYLANSPEGRNAVQSLIIMLQVFCPNIAAELWAGMCPEQGLVSQQSWPLVDFDAKIEFLLIVDGVSCGRPSLDRRNIEGFENDEIWRMAKENEHSEFLRLLEENGVTIEKKTVTSRNGFHVTLSLNLAGNKEENRKIIGNILDTLQAERRKKEKKIKKKKIASV</sequence>
<evidence type="ECO:0000256" key="9">
    <source>
        <dbReference type="ARBA" id="ARBA00047469"/>
    </source>
</evidence>
<comment type="similarity">
    <text evidence="1 10">Belongs to the class-I aminoacyl-tRNA synthetase family.</text>
</comment>
<evidence type="ECO:0000259" key="11">
    <source>
        <dbReference type="Pfam" id="PF00133"/>
    </source>
</evidence>
<keyword evidence="14" id="KW-1185">Reference proteome</keyword>
<dbReference type="PANTHER" id="PTHR43740:SF2">
    <property type="entry name" value="LEUCINE--TRNA LIGASE, MITOCHONDRIAL"/>
    <property type="match status" value="1"/>
</dbReference>
<evidence type="ECO:0000313" key="14">
    <source>
        <dbReference type="Proteomes" id="UP001152747"/>
    </source>
</evidence>
<dbReference type="GO" id="GO:0005524">
    <property type="term" value="F:ATP binding"/>
    <property type="evidence" value="ECO:0007669"/>
    <property type="project" value="UniProtKB-KW"/>
</dbReference>
<accession>A0A9P1I6N6</accession>
<evidence type="ECO:0000256" key="4">
    <source>
        <dbReference type="ARBA" id="ARBA00022741"/>
    </source>
</evidence>
<dbReference type="PROSITE" id="PS00178">
    <property type="entry name" value="AA_TRNA_LIGASE_I"/>
    <property type="match status" value="1"/>
</dbReference>
<dbReference type="GO" id="GO:0006429">
    <property type="term" value="P:leucyl-tRNA aminoacylation"/>
    <property type="evidence" value="ECO:0007669"/>
    <property type="project" value="InterPro"/>
</dbReference>
<dbReference type="CDD" id="cd00812">
    <property type="entry name" value="LeuRS_core"/>
    <property type="match status" value="1"/>
</dbReference>
<keyword evidence="5 10" id="KW-0067">ATP-binding</keyword>
<evidence type="ECO:0000256" key="2">
    <source>
        <dbReference type="ARBA" id="ARBA00013164"/>
    </source>
</evidence>
<dbReference type="GO" id="GO:0004823">
    <property type="term" value="F:leucine-tRNA ligase activity"/>
    <property type="evidence" value="ECO:0007669"/>
    <property type="project" value="UniProtKB-EC"/>
</dbReference>
<dbReference type="InterPro" id="IPR002302">
    <property type="entry name" value="Leu-tRNA-ligase"/>
</dbReference>
<name>A0A9P1I6N6_9PELO</name>
<evidence type="ECO:0000256" key="6">
    <source>
        <dbReference type="ARBA" id="ARBA00022917"/>
    </source>
</evidence>
<dbReference type="FunFam" id="3.40.50.620:FF:000003">
    <property type="entry name" value="Leucine--tRNA ligase"/>
    <property type="match status" value="1"/>
</dbReference>
<keyword evidence="6 10" id="KW-0648">Protein biosynthesis</keyword>
<evidence type="ECO:0000256" key="10">
    <source>
        <dbReference type="RuleBase" id="RU363035"/>
    </source>
</evidence>
<dbReference type="PANTHER" id="PTHR43740">
    <property type="entry name" value="LEUCYL-TRNA SYNTHETASE"/>
    <property type="match status" value="1"/>
</dbReference>